<dbReference type="Proteomes" id="UP000290637">
    <property type="component" value="Chromosome"/>
</dbReference>
<dbReference type="PANTHER" id="PTHR10907">
    <property type="entry name" value="REGUCALCIN"/>
    <property type="match status" value="1"/>
</dbReference>
<dbReference type="Pfam" id="PF08450">
    <property type="entry name" value="SGL"/>
    <property type="match status" value="1"/>
</dbReference>
<comment type="similarity">
    <text evidence="1">Belongs to the SMP-30/CGR1 family.</text>
</comment>
<gene>
    <name evidence="4" type="ORF">EWM63_12620</name>
</gene>
<dbReference type="InterPro" id="IPR005511">
    <property type="entry name" value="SMP-30"/>
</dbReference>
<reference evidence="4 5" key="1">
    <citation type="submission" date="2019-02" db="EMBL/GenBank/DDBJ databases">
        <title>Draft Genome Sequences of Six Type Strains of the Genus Massilia.</title>
        <authorList>
            <person name="Miess H."/>
            <person name="Frediansyhah A."/>
            <person name="Gross H."/>
        </authorList>
    </citation>
    <scope>NUCLEOTIDE SEQUENCE [LARGE SCALE GENOMIC DNA]</scope>
    <source>
        <strain evidence="4 5">DSM 17473</strain>
    </source>
</reference>
<sequence length="291" mass="31144">MAGGVRLALAHRALLADGLLWQHGADRWWWTDVPAATLYAWQDGQRAPAACRLPDRAGTFAFCRSGRLLVGLAKWLCFAGPPAPGGRAARQLALQPAVVVDPAEPRTRVADGRTDRRGHFVFGTRIEAGEPRAIGSFYQYSQAHGLRRLALPAAAVAGSICFSPDGATMYFSDAGERRILCCDYDADGAQVANVRPFAELADAMPHGAVVDSEGCVWNAERGSGWLVRYSPEGERIGTWRLPVADPTRPAFGGAALDRLLVASAGGQLFHITAPGVRGIPDTPFDDNASIR</sequence>
<dbReference type="EMBL" id="CP035913">
    <property type="protein sequence ID" value="QBE63714.1"/>
    <property type="molecule type" value="Genomic_DNA"/>
</dbReference>
<dbReference type="GO" id="GO:0005509">
    <property type="term" value="F:calcium ion binding"/>
    <property type="evidence" value="ECO:0007669"/>
    <property type="project" value="TreeGrafter"/>
</dbReference>
<dbReference type="GO" id="GO:0019853">
    <property type="term" value="P:L-ascorbic acid biosynthetic process"/>
    <property type="evidence" value="ECO:0007669"/>
    <property type="project" value="TreeGrafter"/>
</dbReference>
<protein>
    <recommendedName>
        <fullName evidence="3">SMP-30/Gluconolactonase/LRE-like region domain-containing protein</fullName>
    </recommendedName>
</protein>
<dbReference type="InterPro" id="IPR013658">
    <property type="entry name" value="SGL"/>
</dbReference>
<feature type="binding site" evidence="2">
    <location>
        <position position="108"/>
    </location>
    <ligand>
        <name>substrate</name>
    </ligand>
</feature>
<dbReference type="SUPFAM" id="SSF63829">
    <property type="entry name" value="Calcium-dependent phosphotriesterase"/>
    <property type="match status" value="1"/>
</dbReference>
<dbReference type="PANTHER" id="PTHR10907:SF47">
    <property type="entry name" value="REGUCALCIN"/>
    <property type="match status" value="1"/>
</dbReference>
<dbReference type="AlphaFoldDB" id="A0A4P6KXY2"/>
<dbReference type="KEGG" id="plue:EWM63_12620"/>
<evidence type="ECO:0000256" key="1">
    <source>
        <dbReference type="ARBA" id="ARBA00008853"/>
    </source>
</evidence>
<dbReference type="OrthoDB" id="9775406at2"/>
<dbReference type="Gene3D" id="2.120.10.30">
    <property type="entry name" value="TolB, C-terminal domain"/>
    <property type="match status" value="1"/>
</dbReference>
<evidence type="ECO:0000313" key="4">
    <source>
        <dbReference type="EMBL" id="QBE63714.1"/>
    </source>
</evidence>
<keyword evidence="5" id="KW-1185">Reference proteome</keyword>
<dbReference type="InterPro" id="IPR011042">
    <property type="entry name" value="6-blade_b-propeller_TolB-like"/>
</dbReference>
<name>A0A4P6KXY2_9BURK</name>
<evidence type="ECO:0000313" key="5">
    <source>
        <dbReference type="Proteomes" id="UP000290637"/>
    </source>
</evidence>
<dbReference type="RefSeq" id="WP_130186835.1">
    <property type="nucleotide sequence ID" value="NZ_CP035913.1"/>
</dbReference>
<proteinExistence type="inferred from homology"/>
<evidence type="ECO:0000259" key="3">
    <source>
        <dbReference type="Pfam" id="PF08450"/>
    </source>
</evidence>
<dbReference type="GO" id="GO:0004341">
    <property type="term" value="F:gluconolactonase activity"/>
    <property type="evidence" value="ECO:0007669"/>
    <property type="project" value="TreeGrafter"/>
</dbReference>
<dbReference type="PRINTS" id="PR01790">
    <property type="entry name" value="SMP30FAMILY"/>
</dbReference>
<evidence type="ECO:0000256" key="2">
    <source>
        <dbReference type="PIRSR" id="PIRSR605511-2"/>
    </source>
</evidence>
<feature type="domain" description="SMP-30/Gluconolactonase/LRE-like region" evidence="3">
    <location>
        <begin position="15"/>
        <end position="264"/>
    </location>
</feature>
<accession>A0A4P6KXY2</accession>
<organism evidence="4 5">
    <name type="scientific">Pseudoduganella lutea</name>
    <dbReference type="NCBI Taxonomy" id="321985"/>
    <lineage>
        <taxon>Bacteria</taxon>
        <taxon>Pseudomonadati</taxon>
        <taxon>Pseudomonadota</taxon>
        <taxon>Betaproteobacteria</taxon>
        <taxon>Burkholderiales</taxon>
        <taxon>Oxalobacteraceae</taxon>
        <taxon>Telluria group</taxon>
        <taxon>Pseudoduganella</taxon>
    </lineage>
</organism>